<evidence type="ECO:0000313" key="1">
    <source>
        <dbReference type="EMBL" id="MWG33068.1"/>
    </source>
</evidence>
<comment type="caution">
    <text evidence="1">The sequence shown here is derived from an EMBL/GenBank/DDBJ whole genome shotgun (WGS) entry which is preliminary data.</text>
</comment>
<evidence type="ECO:0000313" key="2">
    <source>
        <dbReference type="Proteomes" id="UP000451471"/>
    </source>
</evidence>
<gene>
    <name evidence="1" type="ORF">GQS65_00940</name>
</gene>
<dbReference type="EMBL" id="WSZK01000002">
    <property type="protein sequence ID" value="MWG33068.1"/>
    <property type="molecule type" value="Genomic_DNA"/>
</dbReference>
<organism evidence="1 2">
    <name type="scientific">Halomarina oriensis</name>
    <dbReference type="NCBI Taxonomy" id="671145"/>
    <lineage>
        <taxon>Archaea</taxon>
        <taxon>Methanobacteriati</taxon>
        <taxon>Methanobacteriota</taxon>
        <taxon>Stenosarchaea group</taxon>
        <taxon>Halobacteria</taxon>
        <taxon>Halobacteriales</taxon>
        <taxon>Natronomonadaceae</taxon>
        <taxon>Halomarina</taxon>
    </lineage>
</organism>
<accession>A0A6B0GNB4</accession>
<proteinExistence type="predicted"/>
<keyword evidence="2" id="KW-1185">Reference proteome</keyword>
<sequence length="59" mass="6640">MSGDTTELTTEEEFYRRLDTLIGEAVENDLTIEGGWACRSMDGQYEYEALISAVDRSNS</sequence>
<name>A0A6B0GNB4_9EURY</name>
<protein>
    <submittedName>
        <fullName evidence="1">Uncharacterized protein</fullName>
    </submittedName>
</protein>
<dbReference type="OrthoDB" id="323960at2157"/>
<reference evidence="1 2" key="1">
    <citation type="submission" date="2019-12" db="EMBL/GenBank/DDBJ databases">
        <title>Halocatena pleomorpha gen. nov. sp. nov., an extremely halophilic archaeon of family Halobacteriaceae isolated from saltpan soil.</title>
        <authorList>
            <person name="Pal Y."/>
            <person name="Verma A."/>
            <person name="Krishnamurthi S."/>
            <person name="Kumar P."/>
        </authorList>
    </citation>
    <scope>NUCLEOTIDE SEQUENCE [LARGE SCALE GENOMIC DNA]</scope>
    <source>
        <strain evidence="1 2">JCM 16495</strain>
    </source>
</reference>
<dbReference type="Proteomes" id="UP000451471">
    <property type="component" value="Unassembled WGS sequence"/>
</dbReference>
<dbReference type="AlphaFoldDB" id="A0A6B0GNB4"/>
<dbReference type="RefSeq" id="WP_158202802.1">
    <property type="nucleotide sequence ID" value="NZ_WSZK01000002.1"/>
</dbReference>